<dbReference type="GO" id="GO:0009948">
    <property type="term" value="P:anterior/posterior axis specification"/>
    <property type="evidence" value="ECO:0007669"/>
    <property type="project" value="Ensembl"/>
</dbReference>
<evidence type="ECO:0000259" key="1">
    <source>
        <dbReference type="PROSITE" id="PS50132"/>
    </source>
</evidence>
<dbReference type="Pfam" id="PF00615">
    <property type="entry name" value="RGS"/>
    <property type="match status" value="1"/>
</dbReference>
<dbReference type="PROSITE" id="PS50132">
    <property type="entry name" value="RGS"/>
    <property type="match status" value="1"/>
</dbReference>
<reference evidence="2" key="2">
    <citation type="submission" date="2025-09" db="UniProtKB">
        <authorList>
            <consortium name="Ensembl"/>
        </authorList>
    </citation>
    <scope>IDENTIFICATION</scope>
</reference>
<dbReference type="Ensembl" id="ENSGMOT00000064703.1">
    <property type="protein sequence ID" value="ENSGMOP00000064350.1"/>
    <property type="gene ID" value="ENSGMOG00000028820.1"/>
</dbReference>
<dbReference type="GO" id="GO:0048840">
    <property type="term" value="P:otolith development"/>
    <property type="evidence" value="ECO:0007669"/>
    <property type="project" value="Ensembl"/>
</dbReference>
<dbReference type="Gene3D" id="1.10.167.10">
    <property type="entry name" value="Regulator of G-protein Signalling 4, domain 2"/>
    <property type="match status" value="1"/>
</dbReference>
<dbReference type="GO" id="GO:0071599">
    <property type="term" value="P:otic vesicle development"/>
    <property type="evidence" value="ECO:0007669"/>
    <property type="project" value="Ensembl"/>
</dbReference>
<dbReference type="GO" id="GO:0048884">
    <property type="term" value="P:neuromast development"/>
    <property type="evidence" value="ECO:0007669"/>
    <property type="project" value="Ensembl"/>
</dbReference>
<dbReference type="PANTHER" id="PTHR10845:SF155">
    <property type="entry name" value="REGULATOR OF G-PROTEIN SIGNALING 18"/>
    <property type="match status" value="1"/>
</dbReference>
<dbReference type="AlphaFoldDB" id="A0A8C5CT22"/>
<dbReference type="InterPro" id="IPR036305">
    <property type="entry name" value="RGS_sf"/>
</dbReference>
<reference evidence="2" key="1">
    <citation type="submission" date="2025-08" db="UniProtKB">
        <authorList>
            <consortium name="Ensembl"/>
        </authorList>
    </citation>
    <scope>IDENTIFICATION</scope>
</reference>
<name>A0A8C5CT22_GADMO</name>
<dbReference type="InterPro" id="IPR024066">
    <property type="entry name" value="RGS_subdom1/3"/>
</dbReference>
<dbReference type="InterPro" id="IPR016137">
    <property type="entry name" value="RGS"/>
</dbReference>
<dbReference type="InterPro" id="IPR044926">
    <property type="entry name" value="RGS_subdomain_2"/>
</dbReference>
<sequence length="235" mass="26675">MGGFASFLLESVRIMNLFSQDEEDEILHLLGINTPLGFASERDKEHRSRLSLFLTKSGSHENVSRNKKTPAAPKNISVETALRWSQSFEELLSCSDGVETFSQFLRTEFSEENIEFWLACEDYKTVDSDTKRLSRAKQIYTIFIQSEAPKEVNIDHATRTAIQSAMTQPTQHCFQAAQRTVFSLMKKDCYPRFLTSALYLRLSHKSAPGGAVMLRRRSRSCVFADRAEAEAASAW</sequence>
<keyword evidence="3" id="KW-1185">Reference proteome</keyword>
<dbReference type="Proteomes" id="UP000694546">
    <property type="component" value="Chromosome 8"/>
</dbReference>
<accession>A0A8C5CT22</accession>
<dbReference type="PRINTS" id="PR01301">
    <property type="entry name" value="RGSPROTEIN"/>
</dbReference>
<dbReference type="FunFam" id="1.10.167.10:FF:000001">
    <property type="entry name" value="Putative regulator of g-protein signaling 12"/>
    <property type="match status" value="1"/>
</dbReference>
<protein>
    <submittedName>
        <fullName evidence="2">Regulator of G protein signaling 18</fullName>
    </submittedName>
</protein>
<evidence type="ECO:0000313" key="3">
    <source>
        <dbReference type="Proteomes" id="UP000694546"/>
    </source>
</evidence>
<evidence type="ECO:0000313" key="2">
    <source>
        <dbReference type="Ensembl" id="ENSGMOP00000064350.1"/>
    </source>
</evidence>
<dbReference type="SUPFAM" id="SSF48097">
    <property type="entry name" value="Regulator of G-protein signaling, RGS"/>
    <property type="match status" value="1"/>
</dbReference>
<feature type="domain" description="RGS" evidence="1">
    <location>
        <begin position="87"/>
        <end position="203"/>
    </location>
</feature>
<dbReference type="GeneTree" id="ENSGT00940000166298"/>
<dbReference type="SMART" id="SM00315">
    <property type="entry name" value="RGS"/>
    <property type="match status" value="1"/>
</dbReference>
<proteinExistence type="predicted"/>
<dbReference type="Gene3D" id="1.10.196.10">
    <property type="match status" value="1"/>
</dbReference>
<dbReference type="PANTHER" id="PTHR10845">
    <property type="entry name" value="REGULATOR OF G PROTEIN SIGNALING"/>
    <property type="match status" value="1"/>
</dbReference>
<dbReference type="GO" id="GO:0002574">
    <property type="term" value="P:thrombocyte differentiation"/>
    <property type="evidence" value="ECO:0007669"/>
    <property type="project" value="Ensembl"/>
</dbReference>
<dbReference type="OMA" id="YFKMLGP"/>
<organism evidence="2 3">
    <name type="scientific">Gadus morhua</name>
    <name type="common">Atlantic cod</name>
    <dbReference type="NCBI Taxonomy" id="8049"/>
    <lineage>
        <taxon>Eukaryota</taxon>
        <taxon>Metazoa</taxon>
        <taxon>Chordata</taxon>
        <taxon>Craniata</taxon>
        <taxon>Vertebrata</taxon>
        <taxon>Euteleostomi</taxon>
        <taxon>Actinopterygii</taxon>
        <taxon>Neopterygii</taxon>
        <taxon>Teleostei</taxon>
        <taxon>Neoteleostei</taxon>
        <taxon>Acanthomorphata</taxon>
        <taxon>Zeiogadaria</taxon>
        <taxon>Gadariae</taxon>
        <taxon>Gadiformes</taxon>
        <taxon>Gadoidei</taxon>
        <taxon>Gadidae</taxon>
        <taxon>Gadus</taxon>
    </lineage>
</organism>